<organism evidence="3 4">
    <name type="scientific">Stomoxys calcitrans</name>
    <name type="common">Stable fly</name>
    <name type="synonym">Conops calcitrans</name>
    <dbReference type="NCBI Taxonomy" id="35570"/>
    <lineage>
        <taxon>Eukaryota</taxon>
        <taxon>Metazoa</taxon>
        <taxon>Ecdysozoa</taxon>
        <taxon>Arthropoda</taxon>
        <taxon>Hexapoda</taxon>
        <taxon>Insecta</taxon>
        <taxon>Pterygota</taxon>
        <taxon>Neoptera</taxon>
        <taxon>Endopterygota</taxon>
        <taxon>Diptera</taxon>
        <taxon>Brachycera</taxon>
        <taxon>Muscomorpha</taxon>
        <taxon>Muscoidea</taxon>
        <taxon>Muscidae</taxon>
        <taxon>Stomoxys</taxon>
    </lineage>
</organism>
<reference evidence="3" key="1">
    <citation type="submission" date="2020-05" db="UniProtKB">
        <authorList>
            <consortium name="EnsemblMetazoa"/>
        </authorList>
    </citation>
    <scope>IDENTIFICATION</scope>
    <source>
        <strain evidence="3">USDA</strain>
    </source>
</reference>
<dbReference type="Proteomes" id="UP000095300">
    <property type="component" value="Unassembled WGS sequence"/>
</dbReference>
<sequence>MKFILVAILLLLNISQSFHMEMSDGEDETDMYTFGENYDISPEELSEIPRHRAKRGIWDFFQKMVITKNLIVEQYTDTKDTLNEVFTMFNSQFSDTPNATPRSTEVTTPKSSSEDTTDSSEVKSTTERFSISRYDFGRILGRNFRGLRRLTEIEFRDALNASHYNIADYKAEANKQFANSLAAEKKKQIKALVRG</sequence>
<evidence type="ECO:0000313" key="4">
    <source>
        <dbReference type="Proteomes" id="UP000095300"/>
    </source>
</evidence>
<feature type="region of interest" description="Disordered" evidence="1">
    <location>
        <begin position="93"/>
        <end position="124"/>
    </location>
</feature>
<dbReference type="KEGG" id="scac:106089485"/>
<gene>
    <name evidence="3" type="primary">106089485</name>
</gene>
<proteinExistence type="predicted"/>
<evidence type="ECO:0000256" key="2">
    <source>
        <dbReference type="SAM" id="SignalP"/>
    </source>
</evidence>
<feature type="compositionally biased region" description="Polar residues" evidence="1">
    <location>
        <begin position="93"/>
        <end position="106"/>
    </location>
</feature>
<feature type="chain" id="PRO_5009325753" evidence="2">
    <location>
        <begin position="18"/>
        <end position="195"/>
    </location>
</feature>
<feature type="signal peptide" evidence="2">
    <location>
        <begin position="1"/>
        <end position="17"/>
    </location>
</feature>
<dbReference type="EnsemblMetazoa" id="SCAU003582-RA">
    <property type="protein sequence ID" value="SCAU003582-PA"/>
    <property type="gene ID" value="SCAU003582"/>
</dbReference>
<protein>
    <submittedName>
        <fullName evidence="3">Uncharacterized protein</fullName>
    </submittedName>
</protein>
<dbReference type="AlphaFoldDB" id="A0A1I8NZT6"/>
<keyword evidence="2" id="KW-0732">Signal</keyword>
<evidence type="ECO:0000313" key="3">
    <source>
        <dbReference type="EnsemblMetazoa" id="SCAU003582-PA"/>
    </source>
</evidence>
<accession>A0A1I8NZT6</accession>
<evidence type="ECO:0000256" key="1">
    <source>
        <dbReference type="SAM" id="MobiDB-lite"/>
    </source>
</evidence>
<keyword evidence="4" id="KW-1185">Reference proteome</keyword>
<dbReference type="VEuPathDB" id="VectorBase:SCAU003582"/>
<name>A0A1I8NZT6_STOCA</name>